<evidence type="ECO:0008006" key="4">
    <source>
        <dbReference type="Google" id="ProtNLM"/>
    </source>
</evidence>
<proteinExistence type="predicted"/>
<feature type="region of interest" description="Disordered" evidence="1">
    <location>
        <begin position="33"/>
        <end position="73"/>
    </location>
</feature>
<keyword evidence="3" id="KW-1185">Reference proteome</keyword>
<feature type="compositionally biased region" description="Basic and acidic residues" evidence="1">
    <location>
        <begin position="42"/>
        <end position="59"/>
    </location>
</feature>
<evidence type="ECO:0000313" key="2">
    <source>
        <dbReference type="EMBL" id="NYD42271.1"/>
    </source>
</evidence>
<sequence>MAKYWYCVKHSRVEEGEGICPPIDRLGPYGSREEAEQALQKAEQRNQDWEQDPDWKDVEGGPGTGGVSWTGQG</sequence>
<organism evidence="2 3">
    <name type="scientific">Nocardioides panaciterrulae</name>
    <dbReference type="NCBI Taxonomy" id="661492"/>
    <lineage>
        <taxon>Bacteria</taxon>
        <taxon>Bacillati</taxon>
        <taxon>Actinomycetota</taxon>
        <taxon>Actinomycetes</taxon>
        <taxon>Propionibacteriales</taxon>
        <taxon>Nocardioidaceae</taxon>
        <taxon>Nocardioides</taxon>
    </lineage>
</organism>
<protein>
    <recommendedName>
        <fullName evidence="4">SPOR domain-containing protein</fullName>
    </recommendedName>
</protein>
<feature type="compositionally biased region" description="Gly residues" evidence="1">
    <location>
        <begin position="60"/>
        <end position="73"/>
    </location>
</feature>
<dbReference type="RefSeq" id="WP_179663929.1">
    <property type="nucleotide sequence ID" value="NZ_JACCBG010000001.1"/>
</dbReference>
<name>A0A7Y9E7F7_9ACTN</name>
<comment type="caution">
    <text evidence="2">The sequence shown here is derived from an EMBL/GenBank/DDBJ whole genome shotgun (WGS) entry which is preliminary data.</text>
</comment>
<gene>
    <name evidence="2" type="ORF">BJZ21_002354</name>
</gene>
<evidence type="ECO:0000313" key="3">
    <source>
        <dbReference type="Proteomes" id="UP000535511"/>
    </source>
</evidence>
<dbReference type="AlphaFoldDB" id="A0A7Y9E7F7"/>
<dbReference type="Proteomes" id="UP000535511">
    <property type="component" value="Unassembled WGS sequence"/>
</dbReference>
<accession>A0A7Y9E7F7</accession>
<dbReference type="EMBL" id="JACCBG010000001">
    <property type="protein sequence ID" value="NYD42271.1"/>
    <property type="molecule type" value="Genomic_DNA"/>
</dbReference>
<reference evidence="2 3" key="1">
    <citation type="submission" date="2020-07" db="EMBL/GenBank/DDBJ databases">
        <title>Sequencing the genomes of 1000 actinobacteria strains.</title>
        <authorList>
            <person name="Klenk H.-P."/>
        </authorList>
    </citation>
    <scope>NUCLEOTIDE SEQUENCE [LARGE SCALE GENOMIC DNA]</scope>
    <source>
        <strain evidence="2 3">DSM 21350</strain>
    </source>
</reference>
<evidence type="ECO:0000256" key="1">
    <source>
        <dbReference type="SAM" id="MobiDB-lite"/>
    </source>
</evidence>